<dbReference type="AlphaFoldDB" id="A0A1J6HAQ0"/>
<protein>
    <submittedName>
        <fullName evidence="1">Uncharacterized protein</fullName>
    </submittedName>
</protein>
<dbReference type="EMBL" id="MOEC01000132">
    <property type="protein sequence ID" value="OIS90188.1"/>
    <property type="molecule type" value="Genomic_DNA"/>
</dbReference>
<evidence type="ECO:0000313" key="2">
    <source>
        <dbReference type="Proteomes" id="UP000182985"/>
    </source>
</evidence>
<comment type="caution">
    <text evidence="1">The sequence shown here is derived from an EMBL/GenBank/DDBJ whole genome shotgun (WGS) entry which is preliminary data.</text>
</comment>
<accession>A0A1J6HAQ0</accession>
<proteinExistence type="predicted"/>
<sequence>MALLKDLNKLHLKKNGYMCMDVKNGKVTTLEKISNAKNHSLIFTLKKKIAIGKIRLMSFMKLEINFIKANSNQRSLYLTQNIHHCI</sequence>
<dbReference type="Proteomes" id="UP000182985">
    <property type="component" value="Unassembled WGS sequence"/>
</dbReference>
<name>A0A1J6HAQ0_9HYPH</name>
<reference evidence="1 2" key="1">
    <citation type="submission" date="2016-10" db="EMBL/GenBank/DDBJ databases">
        <title>The Draft Genome Sequence of the Potato Rhizosphere Bacteria Ochrobactrum sp. IPA7.2.</title>
        <authorList>
            <person name="Gogoleva N.E."/>
            <person name="Khlopko Y.A."/>
            <person name="Burygin G.L."/>
            <person name="Plotnikov A.O."/>
        </authorList>
    </citation>
    <scope>NUCLEOTIDE SEQUENCE [LARGE SCALE GENOMIC DNA]</scope>
    <source>
        <strain evidence="1 2">IPA7.2</strain>
    </source>
</reference>
<keyword evidence="2" id="KW-1185">Reference proteome</keyword>
<organism evidence="1 2">
    <name type="scientific">Brucella cytisi</name>
    <dbReference type="NCBI Taxonomy" id="407152"/>
    <lineage>
        <taxon>Bacteria</taxon>
        <taxon>Pseudomonadati</taxon>
        <taxon>Pseudomonadota</taxon>
        <taxon>Alphaproteobacteria</taxon>
        <taxon>Hyphomicrobiales</taxon>
        <taxon>Brucellaceae</taxon>
        <taxon>Brucella/Ochrobactrum group</taxon>
        <taxon>Brucella</taxon>
    </lineage>
</organism>
<evidence type="ECO:0000313" key="1">
    <source>
        <dbReference type="EMBL" id="OIS90188.1"/>
    </source>
</evidence>
<gene>
    <name evidence="1" type="ORF">BLA27_28270</name>
</gene>